<dbReference type="Proteomes" id="UP000640274">
    <property type="component" value="Unassembled WGS sequence"/>
</dbReference>
<keyword evidence="8" id="KW-0411">Iron-sulfur</keyword>
<keyword evidence="3" id="KW-0001">2Fe-2S</keyword>
<keyword evidence="4" id="KW-0479">Metal-binding</keyword>
<keyword evidence="6" id="KW-0560">Oxidoreductase</keyword>
<evidence type="ECO:0000256" key="13">
    <source>
        <dbReference type="ARBA" id="ARBA00075320"/>
    </source>
</evidence>
<evidence type="ECO:0000256" key="1">
    <source>
        <dbReference type="ARBA" id="ARBA00010651"/>
    </source>
</evidence>
<evidence type="ECO:0000259" key="16">
    <source>
        <dbReference type="PROSITE" id="PS51296"/>
    </source>
</evidence>
<evidence type="ECO:0000256" key="4">
    <source>
        <dbReference type="ARBA" id="ARBA00022723"/>
    </source>
</evidence>
<comment type="caution">
    <text evidence="17">The sequence shown here is derived from an EMBL/GenBank/DDBJ whole genome shotgun (WGS) entry which is preliminary data.</text>
</comment>
<evidence type="ECO:0000256" key="10">
    <source>
        <dbReference type="ARBA" id="ARBA00055683"/>
    </source>
</evidence>
<dbReference type="EMBL" id="JAELUP010000103">
    <property type="protein sequence ID" value="MBJ6363551.1"/>
    <property type="molecule type" value="Genomic_DNA"/>
</dbReference>
<dbReference type="CDD" id="cd03467">
    <property type="entry name" value="Rieske"/>
    <property type="match status" value="1"/>
</dbReference>
<evidence type="ECO:0000256" key="3">
    <source>
        <dbReference type="ARBA" id="ARBA00022714"/>
    </source>
</evidence>
<comment type="function">
    <text evidence="10">Component of the menaquinol:cytochrome c reductase complex. The Rieske protein is a high potential 2Fe-2S protein.</text>
</comment>
<dbReference type="PROSITE" id="PS51296">
    <property type="entry name" value="RIESKE"/>
    <property type="match status" value="1"/>
</dbReference>
<evidence type="ECO:0000256" key="15">
    <source>
        <dbReference type="SAM" id="Phobius"/>
    </source>
</evidence>
<dbReference type="InterPro" id="IPR036922">
    <property type="entry name" value="Rieske_2Fe-2S_sf"/>
</dbReference>
<evidence type="ECO:0000256" key="5">
    <source>
        <dbReference type="ARBA" id="ARBA00022982"/>
    </source>
</evidence>
<organism evidence="17 18">
    <name type="scientific">Paenibacillus roseus</name>
    <dbReference type="NCBI Taxonomy" id="2798579"/>
    <lineage>
        <taxon>Bacteria</taxon>
        <taxon>Bacillati</taxon>
        <taxon>Bacillota</taxon>
        <taxon>Bacilli</taxon>
        <taxon>Bacillales</taxon>
        <taxon>Paenibacillaceae</taxon>
        <taxon>Paenibacillus</taxon>
    </lineage>
</organism>
<feature type="transmembrane region" description="Helical" evidence="15">
    <location>
        <begin position="24"/>
        <end position="45"/>
    </location>
</feature>
<name>A0A934MQU9_9BACL</name>
<evidence type="ECO:0000256" key="11">
    <source>
        <dbReference type="ARBA" id="ARBA00064458"/>
    </source>
</evidence>
<dbReference type="SUPFAM" id="SSF50022">
    <property type="entry name" value="ISP domain"/>
    <property type="match status" value="1"/>
</dbReference>
<sequence>MSNHEHHDTAHQPVHRKEMTRRQFLAYTLGGTTAFLAAGPVLPMVRFAVDPILTKKTEGTYVKVVEESKITSEPQEFKFQIHQVDGWYESDPELAAWIAKDDQGNIFALSPICKHLGCTINWNTQKDNQYFCPCHEAKYTKEGKNLRVAPNPLDEYDLKLENGFIYLGPVKPNTKV</sequence>
<feature type="domain" description="Rieske" evidence="16">
    <location>
        <begin position="98"/>
        <end position="167"/>
    </location>
</feature>
<evidence type="ECO:0000313" key="18">
    <source>
        <dbReference type="Proteomes" id="UP000640274"/>
    </source>
</evidence>
<dbReference type="Gene3D" id="2.102.10.10">
    <property type="entry name" value="Rieske [2Fe-2S] iron-sulphur domain"/>
    <property type="match status" value="1"/>
</dbReference>
<dbReference type="GO" id="GO:0016705">
    <property type="term" value="F:oxidoreductase activity, acting on paired donors, with incorporation or reduction of molecular oxygen"/>
    <property type="evidence" value="ECO:0007669"/>
    <property type="project" value="UniProtKB-ARBA"/>
</dbReference>
<dbReference type="Pfam" id="PF00355">
    <property type="entry name" value="Rieske"/>
    <property type="match status" value="1"/>
</dbReference>
<keyword evidence="5" id="KW-0249">Electron transport</keyword>
<dbReference type="GO" id="GO:0051537">
    <property type="term" value="F:2 iron, 2 sulfur cluster binding"/>
    <property type="evidence" value="ECO:0007669"/>
    <property type="project" value="UniProtKB-KW"/>
</dbReference>
<dbReference type="InterPro" id="IPR014349">
    <property type="entry name" value="Rieske_Fe-S_prot"/>
</dbReference>
<evidence type="ECO:0000256" key="7">
    <source>
        <dbReference type="ARBA" id="ARBA00023004"/>
    </source>
</evidence>
<dbReference type="RefSeq" id="WP_199021086.1">
    <property type="nucleotide sequence ID" value="NZ_JAELUP010000103.1"/>
</dbReference>
<keyword evidence="15" id="KW-0812">Transmembrane</keyword>
<evidence type="ECO:0000256" key="12">
    <source>
        <dbReference type="ARBA" id="ARBA00067741"/>
    </source>
</evidence>
<protein>
    <recommendedName>
        <fullName evidence="12">Menaquinol:cytochrome c reductase iron-sulfur subunit</fullName>
    </recommendedName>
    <alternativeName>
        <fullName evidence="14">Cytochrome bc complex, iron-sulfur subunit</fullName>
    </alternativeName>
    <alternativeName>
        <fullName evidence="13">Rieske iron-sulfur protein QcrA</fullName>
    </alternativeName>
</protein>
<reference evidence="17" key="1">
    <citation type="submission" date="2020-12" db="EMBL/GenBank/DDBJ databases">
        <authorList>
            <person name="Huq M.A."/>
        </authorList>
    </citation>
    <scope>NUCLEOTIDE SEQUENCE</scope>
    <source>
        <strain evidence="17">MAHUQ-46</strain>
    </source>
</reference>
<dbReference type="GO" id="GO:0004497">
    <property type="term" value="F:monooxygenase activity"/>
    <property type="evidence" value="ECO:0007669"/>
    <property type="project" value="UniProtKB-ARBA"/>
</dbReference>
<evidence type="ECO:0000256" key="8">
    <source>
        <dbReference type="ARBA" id="ARBA00023014"/>
    </source>
</evidence>
<dbReference type="PANTHER" id="PTHR10134">
    <property type="entry name" value="CYTOCHROME B-C1 COMPLEX SUBUNIT RIESKE, MITOCHONDRIAL"/>
    <property type="match status" value="1"/>
</dbReference>
<dbReference type="PROSITE" id="PS51318">
    <property type="entry name" value="TAT"/>
    <property type="match status" value="1"/>
</dbReference>
<dbReference type="GO" id="GO:0046872">
    <property type="term" value="F:metal ion binding"/>
    <property type="evidence" value="ECO:0007669"/>
    <property type="project" value="UniProtKB-KW"/>
</dbReference>
<evidence type="ECO:0000256" key="14">
    <source>
        <dbReference type="ARBA" id="ARBA00076330"/>
    </source>
</evidence>
<keyword evidence="18" id="KW-1185">Reference proteome</keyword>
<evidence type="ECO:0000256" key="2">
    <source>
        <dbReference type="ARBA" id="ARBA00022448"/>
    </source>
</evidence>
<keyword evidence="2" id="KW-0813">Transport</keyword>
<proteinExistence type="inferred from homology"/>
<keyword evidence="9" id="KW-1015">Disulfide bond</keyword>
<comment type="similarity">
    <text evidence="1">Belongs to the Rieske iron-sulfur protein family.</text>
</comment>
<comment type="subunit">
    <text evidence="11">The main subunits of the menaquinol:cytochrome c complex are a Rieske-type iron-sulfur protein (QcrA), a cytochrome b (QcrB) and a cytochrome c (QcrC).</text>
</comment>
<evidence type="ECO:0000313" key="17">
    <source>
        <dbReference type="EMBL" id="MBJ6363551.1"/>
    </source>
</evidence>
<evidence type="ECO:0000256" key="6">
    <source>
        <dbReference type="ARBA" id="ARBA00023002"/>
    </source>
</evidence>
<accession>A0A934MQU9</accession>
<gene>
    <name evidence="17" type="ORF">JFN88_20290</name>
</gene>
<dbReference type="AlphaFoldDB" id="A0A934MQU9"/>
<keyword evidence="15" id="KW-0472">Membrane</keyword>
<dbReference type="InterPro" id="IPR017941">
    <property type="entry name" value="Rieske_2Fe-2S"/>
</dbReference>
<keyword evidence="7" id="KW-0408">Iron</keyword>
<dbReference type="FunFam" id="2.102.10.10:FF:000006">
    <property type="entry name" value="Menaquinol-cytochrome c reductase, iron-sulfur subunit"/>
    <property type="match status" value="1"/>
</dbReference>
<keyword evidence="15" id="KW-1133">Transmembrane helix</keyword>
<dbReference type="InterPro" id="IPR006311">
    <property type="entry name" value="TAT_signal"/>
</dbReference>
<evidence type="ECO:0000256" key="9">
    <source>
        <dbReference type="ARBA" id="ARBA00023157"/>
    </source>
</evidence>